<dbReference type="RefSeq" id="WP_141629201.1">
    <property type="nucleotide sequence ID" value="NZ_VHIR01000019.1"/>
</dbReference>
<dbReference type="STRING" id="1686286.GCA_900092335_01600"/>
<evidence type="ECO:0000259" key="1">
    <source>
        <dbReference type="Pfam" id="PF03235"/>
    </source>
</evidence>
<gene>
    <name evidence="2" type="ORF">EJK80_11130</name>
</gene>
<feature type="domain" description="GmrSD restriction endonucleases N-terminal" evidence="1">
    <location>
        <begin position="10"/>
        <end position="252"/>
    </location>
</feature>
<name>A0A540R4R6_9CORY</name>
<dbReference type="EMBL" id="VHIR01000019">
    <property type="protein sequence ID" value="TQE42735.1"/>
    <property type="molecule type" value="Genomic_DNA"/>
</dbReference>
<evidence type="ECO:0000313" key="2">
    <source>
        <dbReference type="EMBL" id="TQE42735.1"/>
    </source>
</evidence>
<dbReference type="Proteomes" id="UP000318080">
    <property type="component" value="Unassembled WGS sequence"/>
</dbReference>
<reference evidence="2 3" key="1">
    <citation type="submission" date="2019-06" db="EMBL/GenBank/DDBJ databases">
        <title>Draft genome of C. phoceense Strain 272.</title>
        <authorList>
            <person name="Pacheco L.G.C."/>
            <person name="Barberis C.M."/>
            <person name="Almuzara M.N."/>
            <person name="Traglia G.M."/>
            <person name="Santos C.S."/>
            <person name="Rocha D.J.P.G."/>
            <person name="Aguiar E.R.G.R."/>
            <person name="Vay C.A."/>
        </authorList>
    </citation>
    <scope>NUCLEOTIDE SEQUENCE [LARGE SCALE GENOMIC DNA]</scope>
    <source>
        <strain evidence="2 3">272</strain>
    </source>
</reference>
<comment type="caution">
    <text evidence="2">The sequence shown here is derived from an EMBL/GenBank/DDBJ whole genome shotgun (WGS) entry which is preliminary data.</text>
</comment>
<dbReference type="Pfam" id="PF03235">
    <property type="entry name" value="GmrSD_N"/>
    <property type="match status" value="1"/>
</dbReference>
<keyword evidence="3" id="KW-1185">Reference proteome</keyword>
<dbReference type="PANTHER" id="PTHR37292">
    <property type="entry name" value="VNG6097C"/>
    <property type="match status" value="1"/>
</dbReference>
<dbReference type="PANTHER" id="PTHR37292:SF2">
    <property type="entry name" value="DUF262 DOMAIN-CONTAINING PROTEIN"/>
    <property type="match status" value="1"/>
</dbReference>
<protein>
    <submittedName>
        <fullName evidence="2">DUF262 domain-containing protein</fullName>
    </submittedName>
</protein>
<accession>A0A540R4R6</accession>
<evidence type="ECO:0000313" key="3">
    <source>
        <dbReference type="Proteomes" id="UP000318080"/>
    </source>
</evidence>
<proteinExistence type="predicted"/>
<dbReference type="InterPro" id="IPR004919">
    <property type="entry name" value="GmrSD_N"/>
</dbReference>
<dbReference type="AlphaFoldDB" id="A0A540R4R6"/>
<organism evidence="2 3">
    <name type="scientific">Corynebacterium phoceense</name>
    <dbReference type="NCBI Taxonomy" id="1686286"/>
    <lineage>
        <taxon>Bacteria</taxon>
        <taxon>Bacillati</taxon>
        <taxon>Actinomycetota</taxon>
        <taxon>Actinomycetes</taxon>
        <taxon>Mycobacteriales</taxon>
        <taxon>Corynebacteriaceae</taxon>
        <taxon>Corynebacterium</taxon>
    </lineage>
</organism>
<sequence>MGFTTPSFDLTDLFARIERGDIQLPDFQRHYAWDEDRIRSLIVTVLRGYPVGALMVLDTRNEPMRFRPRPLTGAPNTGVNPGLLLLDGQQRLTTLYHCFRGEGRVNTKDFRNKKITRTFYVDVRKAVANELMPDEAVFAVNQDGMMRSHFGPDLDRIPDRATALEAGCIPVADLLFEDGTKALFELAASGDAELADAAVAFHNRILRPLAGYDIPIIRLSRETERAGVGQVFAQANSSGLQMDVFDLLTAVFASEDENFHLADDWAETEKLLRRHGALDAIGRTEFLSAVSLLATSLRGHASGTREDILSLSLPEYKDATKTLRVTMAEVASFLSERCILSHDQVPFSKQIVPLSVILARLVSEPGALSTQEAWDKINRWFWSGVFGELYGSSAVAQRSGRDVDEVVAWVLGTTDVEPKTVRDTEFRESRLLSADSTTGIFKALDALLMARGARDWRTGRVFDKNSFAELKPGFFPVFPLAWCEKNGVDPVLAASVLNRTPMGKRTEVVLEGRSPQRYLPRLQSKSILDDADFDAVLASHEIDPTTLHTSDWEGFFADRRERFIGMVEYAIGKPVIRDVNENDLGGGDEGPNAFVR</sequence>